<accession>G3P4Y0</accession>
<dbReference type="Pfam" id="PF07985">
    <property type="entry name" value="SRR1"/>
    <property type="match status" value="1"/>
</dbReference>
<dbReference type="InterPro" id="IPR012942">
    <property type="entry name" value="SRR1-like"/>
</dbReference>
<feature type="domain" description="SRR1-like" evidence="2">
    <location>
        <begin position="95"/>
        <end position="252"/>
    </location>
</feature>
<sequence length="291" mass="32845">MAYCEPTFKAAQMSDTGAEWQVAQRRKGAARKSKSVQVSHTCSQEELDIEKTVRRIRDTVSELSCEDFWPQWKVAGSAARSKHLQNGDTEGGPCQQLECVCYGLGSFSSSVSARFQLAMLLLLLDAGQIPLKDCSVYDPAFSRGEKAVLRELGLTVLTENEEGKRLATKPTLFYLMHCGKALYNNLLWRNWSVRHLPLVTLIGNSFTGMMDRTVEREFTRDYRYITEALSLCEERQLPCPSRLIDVFSDTAVVTFPSGGLERLPQSTWAELPEPQYTHCSDLEIIQRETQS</sequence>
<dbReference type="GeneTree" id="ENSGT00390000003948"/>
<dbReference type="InterPro" id="IPR040044">
    <property type="entry name" value="SRR1L"/>
</dbReference>
<organism evidence="3 4">
    <name type="scientific">Gasterosteus aculeatus aculeatus</name>
    <name type="common">three-spined stickleback</name>
    <dbReference type="NCBI Taxonomy" id="481459"/>
    <lineage>
        <taxon>Eukaryota</taxon>
        <taxon>Metazoa</taxon>
        <taxon>Chordata</taxon>
        <taxon>Craniata</taxon>
        <taxon>Vertebrata</taxon>
        <taxon>Euteleostomi</taxon>
        <taxon>Actinopterygii</taxon>
        <taxon>Neopterygii</taxon>
        <taxon>Teleostei</taxon>
        <taxon>Neoteleostei</taxon>
        <taxon>Acanthomorphata</taxon>
        <taxon>Eupercaria</taxon>
        <taxon>Perciformes</taxon>
        <taxon>Cottioidei</taxon>
        <taxon>Gasterosteales</taxon>
        <taxon>Gasterosteidae</taxon>
        <taxon>Gasterosteus</taxon>
    </lineage>
</organism>
<evidence type="ECO:0000313" key="4">
    <source>
        <dbReference type="Proteomes" id="UP000007635"/>
    </source>
</evidence>
<dbReference type="GO" id="GO:0005737">
    <property type="term" value="C:cytoplasm"/>
    <property type="evidence" value="ECO:0007669"/>
    <property type="project" value="TreeGrafter"/>
</dbReference>
<reference evidence="3 4" key="1">
    <citation type="journal article" date="2021" name="G3 (Bethesda)">
        <title>Improved contiguity of the threespine stickleback genome using long-read sequencing.</title>
        <authorList>
            <person name="Nath S."/>
            <person name="Shaw D.E."/>
            <person name="White M.A."/>
        </authorList>
    </citation>
    <scope>NUCLEOTIDE SEQUENCE [LARGE SCALE GENOMIC DNA]</scope>
    <source>
        <strain evidence="3 4">Lake Benthic</strain>
    </source>
</reference>
<dbReference type="OMA" id="VVTRKKW"/>
<dbReference type="Ensembl" id="ENSGACT00000012677.2">
    <property type="protein sequence ID" value="ENSGACP00000012653.2"/>
    <property type="gene ID" value="ENSGACG00000009595.2"/>
</dbReference>
<comment type="similarity">
    <text evidence="1">Belongs to the SRR1 family.</text>
</comment>
<reference evidence="3" key="3">
    <citation type="submission" date="2025-09" db="UniProtKB">
        <authorList>
            <consortium name="Ensembl"/>
        </authorList>
    </citation>
    <scope>IDENTIFICATION</scope>
</reference>
<dbReference type="AlphaFoldDB" id="G3P4Y0"/>
<proteinExistence type="inferred from homology"/>
<dbReference type="GO" id="GO:0005634">
    <property type="term" value="C:nucleus"/>
    <property type="evidence" value="ECO:0007669"/>
    <property type="project" value="TreeGrafter"/>
</dbReference>
<name>G3P4Y0_GASAC</name>
<dbReference type="STRING" id="69293.ENSGACP00000012653"/>
<protein>
    <recommendedName>
        <fullName evidence="2">SRR1-like domain-containing protein</fullName>
    </recommendedName>
</protein>
<dbReference type="Bgee" id="ENSGACG00000009595">
    <property type="expression patterns" value="Expressed in head kidney and 12 other cell types or tissues"/>
</dbReference>
<dbReference type="PANTHER" id="PTHR28626:SF3">
    <property type="entry name" value="SRR1-LIKE PROTEIN"/>
    <property type="match status" value="1"/>
</dbReference>
<evidence type="ECO:0000259" key="2">
    <source>
        <dbReference type="Pfam" id="PF07985"/>
    </source>
</evidence>
<reference evidence="3" key="2">
    <citation type="submission" date="2025-08" db="UniProtKB">
        <authorList>
            <consortium name="Ensembl"/>
        </authorList>
    </citation>
    <scope>IDENTIFICATION</scope>
</reference>
<keyword evidence="4" id="KW-1185">Reference proteome</keyword>
<dbReference type="Proteomes" id="UP000007635">
    <property type="component" value="Chromosome XIII"/>
</dbReference>
<dbReference type="InParanoid" id="G3P4Y0"/>
<dbReference type="eggNOG" id="KOG3131">
    <property type="taxonomic scope" value="Eukaryota"/>
</dbReference>
<evidence type="ECO:0000256" key="1">
    <source>
        <dbReference type="ARBA" id="ARBA00009856"/>
    </source>
</evidence>
<evidence type="ECO:0000313" key="3">
    <source>
        <dbReference type="Ensembl" id="ENSGACP00000012653.2"/>
    </source>
</evidence>
<dbReference type="PANTHER" id="PTHR28626">
    <property type="entry name" value="SRR1-LIKE PROTEIN"/>
    <property type="match status" value="1"/>
</dbReference>